<evidence type="ECO:0000313" key="2">
    <source>
        <dbReference type="Proteomes" id="UP000244722"/>
    </source>
</evidence>
<dbReference type="AlphaFoldDB" id="A0A2T7A4N4"/>
<accession>A0A2T7A4N4</accession>
<gene>
    <name evidence="1" type="ORF">B9Z19DRAFT_1120241</name>
</gene>
<dbReference type="OrthoDB" id="992776at2759"/>
<evidence type="ECO:0000313" key="1">
    <source>
        <dbReference type="EMBL" id="PUU82668.1"/>
    </source>
</evidence>
<dbReference type="EMBL" id="NESQ01000023">
    <property type="protein sequence ID" value="PUU82668.1"/>
    <property type="molecule type" value="Genomic_DNA"/>
</dbReference>
<name>A0A2T7A4N4_TUBBO</name>
<sequence>MSSDTEADAHNLNRAQRIEMIFSPISSTLETQHIVRTILRGEHESIVKEAEEGDDDTLMPIYAIDQDTVEDGGKIVLDDKIAGELTETPSPVSKIGDISERSMERTETGRERCVAAEAIAWLVGKLLGEVASRGAIDFMDPTLVVLGSHDISALEGVLLGSGH</sequence>
<reference evidence="1 2" key="1">
    <citation type="submission" date="2017-04" db="EMBL/GenBank/DDBJ databases">
        <title>Draft genome sequence of Tuber borchii Vittad., a whitish edible truffle.</title>
        <authorList>
            <consortium name="DOE Joint Genome Institute"/>
            <person name="Murat C."/>
            <person name="Kuo A."/>
            <person name="Barry K.W."/>
            <person name="Clum A."/>
            <person name="Dockter R.B."/>
            <person name="Fauchery L."/>
            <person name="Iotti M."/>
            <person name="Kohler A."/>
            <person name="Labutti K."/>
            <person name="Lindquist E.A."/>
            <person name="Lipzen A."/>
            <person name="Ohm R.A."/>
            <person name="Wang M."/>
            <person name="Grigoriev I.V."/>
            <person name="Zambonelli A."/>
            <person name="Martin F.M."/>
        </authorList>
    </citation>
    <scope>NUCLEOTIDE SEQUENCE [LARGE SCALE GENOMIC DNA]</scope>
    <source>
        <strain evidence="1 2">Tbo3840</strain>
    </source>
</reference>
<proteinExistence type="predicted"/>
<comment type="caution">
    <text evidence="1">The sequence shown here is derived from an EMBL/GenBank/DDBJ whole genome shotgun (WGS) entry which is preliminary data.</text>
</comment>
<keyword evidence="2" id="KW-1185">Reference proteome</keyword>
<dbReference type="Proteomes" id="UP000244722">
    <property type="component" value="Unassembled WGS sequence"/>
</dbReference>
<protein>
    <submittedName>
        <fullName evidence="1">Uncharacterized protein</fullName>
    </submittedName>
</protein>
<organism evidence="1 2">
    <name type="scientific">Tuber borchii</name>
    <name type="common">White truffle</name>
    <dbReference type="NCBI Taxonomy" id="42251"/>
    <lineage>
        <taxon>Eukaryota</taxon>
        <taxon>Fungi</taxon>
        <taxon>Dikarya</taxon>
        <taxon>Ascomycota</taxon>
        <taxon>Pezizomycotina</taxon>
        <taxon>Pezizomycetes</taxon>
        <taxon>Pezizales</taxon>
        <taxon>Tuberaceae</taxon>
        <taxon>Tuber</taxon>
    </lineage>
</organism>
<dbReference type="STRING" id="42251.A0A2T7A4N4"/>